<keyword evidence="4" id="KW-1185">Reference proteome</keyword>
<feature type="domain" description="Transglutaminase-like" evidence="1">
    <location>
        <begin position="320"/>
        <end position="391"/>
    </location>
</feature>
<proteinExistence type="predicted"/>
<dbReference type="Gene3D" id="3.10.620.30">
    <property type="match status" value="1"/>
</dbReference>
<organism evidence="3 4">
    <name type="scientific">Faecalibacter rhinopitheci</name>
    <dbReference type="NCBI Taxonomy" id="2779678"/>
    <lineage>
        <taxon>Bacteria</taxon>
        <taxon>Pseudomonadati</taxon>
        <taxon>Bacteroidota</taxon>
        <taxon>Flavobacteriia</taxon>
        <taxon>Flavobacteriales</taxon>
        <taxon>Weeksellaceae</taxon>
        <taxon>Faecalibacter</taxon>
    </lineage>
</organism>
<gene>
    <name evidence="3" type="ORF">IM532_10370</name>
</gene>
<dbReference type="InterPro" id="IPR002931">
    <property type="entry name" value="Transglutaminase-like"/>
</dbReference>
<reference evidence="3" key="1">
    <citation type="submission" date="2020-10" db="EMBL/GenBank/DDBJ databases">
        <authorList>
            <person name="Lu T."/>
            <person name="Wang Q."/>
            <person name="Han X."/>
        </authorList>
    </citation>
    <scope>NUCLEOTIDE SEQUENCE</scope>
    <source>
        <strain evidence="3">WQ 117</strain>
    </source>
</reference>
<feature type="domain" description="DUF3857" evidence="2">
    <location>
        <begin position="143"/>
        <end position="216"/>
    </location>
</feature>
<dbReference type="Gene3D" id="2.60.120.1130">
    <property type="match status" value="1"/>
</dbReference>
<dbReference type="EMBL" id="JADGIK010000006">
    <property type="protein sequence ID" value="MBF0597847.1"/>
    <property type="molecule type" value="Genomic_DNA"/>
</dbReference>
<dbReference type="RefSeq" id="WP_194183388.1">
    <property type="nucleotide sequence ID" value="NZ_JADGIK010000006.1"/>
</dbReference>
<evidence type="ECO:0000259" key="2">
    <source>
        <dbReference type="Pfam" id="PF12969"/>
    </source>
</evidence>
<dbReference type="Pfam" id="PF12969">
    <property type="entry name" value="DUF3857"/>
    <property type="match status" value="1"/>
</dbReference>
<evidence type="ECO:0000313" key="3">
    <source>
        <dbReference type="EMBL" id="MBF0597847.1"/>
    </source>
</evidence>
<evidence type="ECO:0000313" key="4">
    <source>
        <dbReference type="Proteomes" id="UP000608754"/>
    </source>
</evidence>
<dbReference type="InterPro" id="IPR024618">
    <property type="entry name" value="DUF3857"/>
</dbReference>
<accession>A0A8J7FNQ1</accession>
<evidence type="ECO:0000259" key="1">
    <source>
        <dbReference type="Pfam" id="PF01841"/>
    </source>
</evidence>
<dbReference type="AlphaFoldDB" id="A0A8J7FNQ1"/>
<sequence length="669" mass="76375">MKHYLPIVIVALTSIVANAQNIKFGKFSPEEITKKASTINPTAPAEVLYSSAQHKIDWDKGSGNLLKTSIVTYRIKVYDKDKTPDHILAVEIPLGKGASKADVEKLMSLKASTFVPEGSSMREIKVSKKDIFTKNAHDYLDIQTLTFPDVQNGSILEYSYEIVSPFYYNTETWYFQETIPVVKSILSLETNETLKYQEDSRGQYNVKPKHTTRKESTTVKQGGFDVNSYGYTKPSHATYEYELNKLEYTADNLPGYEREAYVLNPRNLLSSIRFELAAYSPKNGVPKYFSTTWDNIGRELIDSESFGRQISGNGFLDDKVKELIAGKNTSEEKLNSIYSFVRDNYKWNGYNGIYTDKGIRKTFNEKVGNVADINLMLVSMLEKAGFKANPIVLSTVQNGMLNYIFPSKAKLNYVIASVDLNGNDILMDATDINSQINLLPLRTLNFRGILIGKNNTKEIDLQNSIMSNDKEQIVATLSPDGKFTGTFNNYHDNYFYMNDRSQIQDDPKEFEKTFIKDYTFDIENFRSNDNNEGLIRHSFKFDNIQANVIGNKIMFNPMLFLATENHNLNYETRNYNLEFGTPMNISKSVKIKIPEGYKLESVPKIYNEKLINDAAGYAYNIVEKDGFLNIYSARVLPYSILPSDYYKPFKEFMNKIVEAETQQVILIKQ</sequence>
<dbReference type="Pfam" id="PF01841">
    <property type="entry name" value="Transglut_core"/>
    <property type="match status" value="1"/>
</dbReference>
<dbReference type="Gene3D" id="2.60.40.3140">
    <property type="match status" value="1"/>
</dbReference>
<comment type="caution">
    <text evidence="3">The sequence shown here is derived from an EMBL/GenBank/DDBJ whole genome shotgun (WGS) entry which is preliminary data.</text>
</comment>
<name>A0A8J7FNQ1_9FLAO</name>
<protein>
    <submittedName>
        <fullName evidence="3">DUF3857 domain-containing protein</fullName>
    </submittedName>
</protein>
<dbReference type="Proteomes" id="UP000608754">
    <property type="component" value="Unassembled WGS sequence"/>
</dbReference>